<protein>
    <submittedName>
        <fullName evidence="4">Transcriptional regulator</fullName>
    </submittedName>
</protein>
<dbReference type="PROSITE" id="PS51253">
    <property type="entry name" value="HTH_CENPB"/>
    <property type="match status" value="1"/>
</dbReference>
<evidence type="ECO:0000256" key="2">
    <source>
        <dbReference type="SAM" id="MobiDB-lite"/>
    </source>
</evidence>
<dbReference type="InterPro" id="IPR004875">
    <property type="entry name" value="DDE_SF_endonuclease_dom"/>
</dbReference>
<evidence type="ECO:0000256" key="1">
    <source>
        <dbReference type="ARBA" id="ARBA00023125"/>
    </source>
</evidence>
<dbReference type="FunFam" id="1.10.10.60:FF:000477">
    <property type="entry name" value="Pdc2p"/>
    <property type="match status" value="1"/>
</dbReference>
<proteinExistence type="predicted"/>
<gene>
    <name evidence="4" type="primary">PDC2</name>
    <name evidence="4" type="ORF">SCY_0985</name>
</gene>
<dbReference type="HOGENOM" id="CLU_009537_0_0_1"/>
<dbReference type="GO" id="GO:0003677">
    <property type="term" value="F:DNA binding"/>
    <property type="evidence" value="ECO:0007669"/>
    <property type="project" value="UniProtKB-KW"/>
</dbReference>
<name>A6ZY47_YEAS7</name>
<dbReference type="SMART" id="SM00674">
    <property type="entry name" value="CENPB"/>
    <property type="match status" value="1"/>
</dbReference>
<evidence type="ECO:0000259" key="3">
    <source>
        <dbReference type="PROSITE" id="PS51253"/>
    </source>
</evidence>
<feature type="domain" description="HTH CENPB-type" evidence="3">
    <location>
        <begin position="63"/>
        <end position="138"/>
    </location>
</feature>
<dbReference type="InterPro" id="IPR050863">
    <property type="entry name" value="CenT-Element_Derived"/>
</dbReference>
<evidence type="ECO:0000313" key="4">
    <source>
        <dbReference type="EMBL" id="EDN60427.1"/>
    </source>
</evidence>
<dbReference type="InterPro" id="IPR006600">
    <property type="entry name" value="HTH_CenpB_DNA-bd_dom"/>
</dbReference>
<feature type="region of interest" description="Disordered" evidence="2">
    <location>
        <begin position="674"/>
        <end position="693"/>
    </location>
</feature>
<dbReference type="Pfam" id="PF03184">
    <property type="entry name" value="DDE_1"/>
    <property type="match status" value="1"/>
</dbReference>
<feature type="compositionally biased region" description="Polar residues" evidence="2">
    <location>
        <begin position="513"/>
        <end position="537"/>
    </location>
</feature>
<sequence length="925" mass="103902">MLSIQQRYNICLMAERHPKWTQLELAKWAYETFQLPKIPSQGTISRLLARKSTYMNCKEHEKDANRLRKPNNLLVRKILQEWISQSLWNGIPITSPIIQDTAQAVWHRIPAEHREGNGSFSYKWISNFLSKMDVNISVLDEELPKTPKVWTFEERDVLKAYFSKIPPKDLFTLDEAFLSYNLPLDYAQYEASSIQRRIEVATVMLCSNLDGSEKLKPVVVGKYDSYKSFRNYFPNEPNDPVSQSMLGTKMAKKFDISYHSNRKAWLTSNLFHNWLVRWDKRLVAVNRKIWIVLDDSCCHRIINLRLQNINLVYTSSNSKFLPFNWGVWDEFKTRYRIQQYQALIDLQNRISKNIQNKNKSERNECIPNGKKCLISFEQSQLTMSNAFKFIKKAWDDIPVDAIKANWKSSGLLPPEMIHLNENVSMAFKKNEVLESVLNRLCDEYYCVKKWEYEMLLDLNIENKNTNFLSTEELVESAIVEPCEPDFDTAPKGNEVHDDSFDVSVFANEDDNNQNHLSMSQASHNPDYNSNHSNNAIENTNNRGSNNNNNNNGSSNNINDNDSSVKYLQQNTVDNSTKTGNPGQPNISSMESQRNSSTTDLVVDGNYDVNFNGLLNDPYNTMKQPGPLDYNVSTLIDKPNLFLSPDLDLSTVGVDMQLPSSEYFSEVFSSAIRNNEKAASDQNKSTDELPSSTAMANSNSITTALLESRNQAQPFDVPHMNGLLSDTSKSGHSVNSSNAISQNSLNNFQHNSASVAEASSPSITPSPVAINSTGAPARSIISAPIDSNSSASSPSALEHLEGAVSGMSPSSTTILSNLQTNINIAKSLSTIMKHAESNEISLTKETINELNFNYLTLLKRIKKTRKQLNSKSIKINSKNAQDHLETLLSGAAAAAATSANNLDLPTGGSNLPDSNNLHLPGNTGFF</sequence>
<dbReference type="OrthoDB" id="125347at2759"/>
<organism evidence="4 5">
    <name type="scientific">Saccharomyces cerevisiae (strain YJM789)</name>
    <name type="common">Baker's yeast</name>
    <dbReference type="NCBI Taxonomy" id="307796"/>
    <lineage>
        <taxon>Eukaryota</taxon>
        <taxon>Fungi</taxon>
        <taxon>Dikarya</taxon>
        <taxon>Ascomycota</taxon>
        <taxon>Saccharomycotina</taxon>
        <taxon>Saccharomycetes</taxon>
        <taxon>Saccharomycetales</taxon>
        <taxon>Saccharomycetaceae</taxon>
        <taxon>Saccharomyces</taxon>
    </lineage>
</organism>
<evidence type="ECO:0000313" key="5">
    <source>
        <dbReference type="Proteomes" id="UP000007060"/>
    </source>
</evidence>
<dbReference type="EMBL" id="AAFW02000145">
    <property type="protein sequence ID" value="EDN60427.1"/>
    <property type="molecule type" value="Genomic_DNA"/>
</dbReference>
<feature type="region of interest" description="Disordered" evidence="2">
    <location>
        <begin position="905"/>
        <end position="925"/>
    </location>
</feature>
<feature type="compositionally biased region" description="Polar residues" evidence="2">
    <location>
        <begin position="905"/>
        <end position="916"/>
    </location>
</feature>
<keyword evidence="1" id="KW-0238">DNA-binding</keyword>
<comment type="caution">
    <text evidence="4">The sequence shown here is derived from an EMBL/GenBank/DDBJ whole genome shotgun (WGS) entry which is preliminary data.</text>
</comment>
<feature type="region of interest" description="Disordered" evidence="2">
    <location>
        <begin position="510"/>
        <end position="596"/>
    </location>
</feature>
<reference evidence="4 5" key="1">
    <citation type="journal article" date="2007" name="Proc. Natl. Acad. Sci. U.S.A.">
        <title>Genome sequencing and comparative analysis of Saccharomyces cerevisiae strain YJM789.</title>
        <authorList>
            <person name="Wei W."/>
            <person name="McCusker J.H."/>
            <person name="Hyman R.W."/>
            <person name="Jones T."/>
            <person name="Ning Y."/>
            <person name="Cao Z."/>
            <person name="Gu Z."/>
            <person name="Bruno D."/>
            <person name="Miranda M."/>
            <person name="Nguyen M."/>
            <person name="Wilhelmy J."/>
            <person name="Komp C."/>
            <person name="Tamse R."/>
            <person name="Wang X."/>
            <person name="Jia P."/>
            <person name="Luedi P."/>
            <person name="Oefner P.J."/>
            <person name="David L."/>
            <person name="Dietrich F.S."/>
            <person name="Li Y."/>
            <person name="Davis R.W."/>
            <person name="Steinmetz L.M."/>
        </authorList>
    </citation>
    <scope>NUCLEOTIDE SEQUENCE [LARGE SCALE GENOMIC DNA]</scope>
    <source>
        <strain evidence="4 5">YJM789</strain>
    </source>
</reference>
<dbReference type="AlphaFoldDB" id="A6ZY47"/>
<dbReference type="Pfam" id="PF03221">
    <property type="entry name" value="HTH_Tnp_Tc5"/>
    <property type="match status" value="1"/>
</dbReference>
<dbReference type="SUPFAM" id="SSF46689">
    <property type="entry name" value="Homeodomain-like"/>
    <property type="match status" value="1"/>
</dbReference>
<feature type="compositionally biased region" description="Low complexity" evidence="2">
    <location>
        <begin position="538"/>
        <end position="563"/>
    </location>
</feature>
<dbReference type="PANTHER" id="PTHR19303:SF73">
    <property type="entry name" value="PROTEIN PDC2"/>
    <property type="match status" value="1"/>
</dbReference>
<dbReference type="InterPro" id="IPR009057">
    <property type="entry name" value="Homeodomain-like_sf"/>
</dbReference>
<dbReference type="Proteomes" id="UP000007060">
    <property type="component" value="Unassembled WGS sequence"/>
</dbReference>
<feature type="compositionally biased region" description="Basic and acidic residues" evidence="2">
    <location>
        <begin position="674"/>
        <end position="686"/>
    </location>
</feature>
<accession>A6ZY47</accession>
<feature type="compositionally biased region" description="Polar residues" evidence="2">
    <location>
        <begin position="565"/>
        <end position="596"/>
    </location>
</feature>
<dbReference type="GO" id="GO:0005634">
    <property type="term" value="C:nucleus"/>
    <property type="evidence" value="ECO:0007669"/>
    <property type="project" value="TreeGrafter"/>
</dbReference>
<dbReference type="PANTHER" id="PTHR19303">
    <property type="entry name" value="TRANSPOSON"/>
    <property type="match status" value="1"/>
</dbReference>
<dbReference type="Gene3D" id="1.10.10.60">
    <property type="entry name" value="Homeodomain-like"/>
    <property type="match status" value="2"/>
</dbReference>